<sequence>MGDSLFGWVSSSLHDIIDYSDDTLADYLIATAKKSRSAASLVLTLQEHSLPINDKTRRFAQQLFERVPRFVASVPAKKHVRKRAEREAIAANRRNLEYQLVDDADDDTSLEAMIELAESEARRKLEKKKKKKLRKRSVAAIDETYVETLISPRKKKKIKKETKEEREERERLEDLKERDELVERMIERDEARARARANMLSDEQKDVKLEEDRRQGIIDMSQKEQEKYLAQTREVSRQKYLTEREQMQLLLKQREVDEHERFFAGENLSKEEIQQHQDDLEALAMAKERAQDVEDVDAYSIPKPMWDPSKGDSEKIDFDAERKRALNQRYKADDVIVDEQRDWEDKQLHKAVGSETQSKSKHDKDYEYIFDSQIDFIRDRITKGERPEEEIEEIEVSAEDIKKDKYETLQEVRKSLPIFLYREQLLEAVDKHQILILVGETGSGKTTQIPQYLHEHGYTKDGKKIAVTQPRRVAAMSVAARVADEMAVKLGHEVGYSIRFENCTSEKTVIKYMTDGMLLREFLTEPDLASYSVIILDEAHERTLHTDVLFGLVKDVARFRPDLKLIISSATLDADKFSDFFDDAPKFSIPGRRYPIEIFYTKAPEADYLDACIVTVLQIHISQPPGDILVFLTGQEEIETCCEILQQRTRSLASRYGELIIAPIYSTLPSDQQAKIFDPTPHGARKVVVATNIAETSLTIDGIIYVIDPGFCKQNSYNPRTGMESLIVTPVAKSSANQRSGRAGRVASGKCFRLFTKHAYEHELEENTIPEIQRTNLGNVVLMLKSLGINDLIHFDFMDPPPAETLIRALEQLYALGALNDHGELTKLGRRMAEFPMDPMMSKTLIQAGTYKCSEQMVTICSMLSVNNAVFYTPKEKKIHAVNAHKNFNRPGGDHMTLLNVYDQWVETEYSTEWCYENYLQAKSMKRARDIRDQLVGLLERVEVDLTSDDDQTVLAKTITSGFFYHTARLDKSGNYKTTKHHQTVFLHPSSTLHQEVPRWVIYHELVLTSKEYMRCIIEIKPEWLVEIAPHFYKQRDIVDNVGKKMPKIRKMRQQEAVD</sequence>
<organism evidence="12">
    <name type="scientific">Hirondellea gigas</name>
    <dbReference type="NCBI Taxonomy" id="1518452"/>
    <lineage>
        <taxon>Eukaryota</taxon>
        <taxon>Metazoa</taxon>
        <taxon>Ecdysozoa</taxon>
        <taxon>Arthropoda</taxon>
        <taxon>Crustacea</taxon>
        <taxon>Multicrustacea</taxon>
        <taxon>Malacostraca</taxon>
        <taxon>Eumalacostraca</taxon>
        <taxon>Peracarida</taxon>
        <taxon>Amphipoda</taxon>
        <taxon>Amphilochidea</taxon>
        <taxon>Lysianassida</taxon>
        <taxon>Lysianassidira</taxon>
        <taxon>Lysianassoidea</taxon>
        <taxon>Lysianassidae</taxon>
        <taxon>Hirondellea</taxon>
    </lineage>
</organism>
<dbReference type="FunFam" id="1.20.120.1080:FF:000001">
    <property type="entry name" value="Pre-mRNA-splicing factor ATP-dependent RNA helicase"/>
    <property type="match status" value="1"/>
</dbReference>
<dbReference type="Gene3D" id="3.40.50.300">
    <property type="entry name" value="P-loop containing nucleotide triphosphate hydrolases"/>
    <property type="match status" value="2"/>
</dbReference>
<dbReference type="AlphaFoldDB" id="A0A6A7G1D3"/>
<feature type="coiled-coil region" evidence="9">
    <location>
        <begin position="114"/>
        <end position="192"/>
    </location>
</feature>
<dbReference type="GO" id="GO:0016787">
    <property type="term" value="F:hydrolase activity"/>
    <property type="evidence" value="ECO:0007669"/>
    <property type="project" value="UniProtKB-KW"/>
</dbReference>
<dbReference type="EC" id="3.6.4.13" evidence="1"/>
<evidence type="ECO:0000256" key="3">
    <source>
        <dbReference type="ARBA" id="ARBA00022741"/>
    </source>
</evidence>
<evidence type="ECO:0000256" key="9">
    <source>
        <dbReference type="SAM" id="Coils"/>
    </source>
</evidence>
<dbReference type="InterPro" id="IPR001650">
    <property type="entry name" value="Helicase_C-like"/>
</dbReference>
<dbReference type="PROSITE" id="PS00690">
    <property type="entry name" value="DEAH_ATP_HELICASE"/>
    <property type="match status" value="1"/>
</dbReference>
<dbReference type="GO" id="GO:0003006">
    <property type="term" value="P:developmental process involved in reproduction"/>
    <property type="evidence" value="ECO:0007669"/>
    <property type="project" value="UniProtKB-ARBA"/>
</dbReference>
<feature type="domain" description="Helicase C-terminal" evidence="11">
    <location>
        <begin position="615"/>
        <end position="788"/>
    </location>
</feature>
<dbReference type="Pfam" id="PF04408">
    <property type="entry name" value="WHD_HA2"/>
    <property type="match status" value="1"/>
</dbReference>
<dbReference type="PROSITE" id="PS51192">
    <property type="entry name" value="HELICASE_ATP_BIND_1"/>
    <property type="match status" value="1"/>
</dbReference>
<dbReference type="CDD" id="cd18791">
    <property type="entry name" value="SF2_C_RHA"/>
    <property type="match status" value="1"/>
</dbReference>
<dbReference type="PROSITE" id="PS51194">
    <property type="entry name" value="HELICASE_CTER"/>
    <property type="match status" value="1"/>
</dbReference>
<reference evidence="12" key="1">
    <citation type="submission" date="2017-11" db="EMBL/GenBank/DDBJ databases">
        <title>The sensing device of the deep-sea amphipod.</title>
        <authorList>
            <person name="Kobayashi H."/>
            <person name="Nagahama T."/>
            <person name="Arai W."/>
            <person name="Sasagawa Y."/>
            <person name="Umeda M."/>
            <person name="Hayashi T."/>
            <person name="Nikaido I."/>
            <person name="Watanabe H."/>
            <person name="Oguri K."/>
            <person name="Kitazato H."/>
            <person name="Fujioka K."/>
            <person name="Kido Y."/>
            <person name="Takami H."/>
        </authorList>
    </citation>
    <scope>NUCLEOTIDE SEQUENCE</scope>
    <source>
        <tissue evidence="12">Whole body</tissue>
    </source>
</reference>
<dbReference type="InterPro" id="IPR007502">
    <property type="entry name" value="Helicase-assoc_dom"/>
</dbReference>
<evidence type="ECO:0000313" key="12">
    <source>
        <dbReference type="EMBL" id="LAC24581.1"/>
    </source>
</evidence>
<dbReference type="InterPro" id="IPR002464">
    <property type="entry name" value="DNA/RNA_helicase_DEAH_CS"/>
</dbReference>
<evidence type="ECO:0000256" key="2">
    <source>
        <dbReference type="ARBA" id="ARBA00022664"/>
    </source>
</evidence>
<dbReference type="EMBL" id="IACT01005425">
    <property type="protein sequence ID" value="LAC24581.1"/>
    <property type="molecule type" value="mRNA"/>
</dbReference>
<evidence type="ECO:0000256" key="6">
    <source>
        <dbReference type="ARBA" id="ARBA00022840"/>
    </source>
</evidence>
<dbReference type="Pfam" id="PF00270">
    <property type="entry name" value="DEAD"/>
    <property type="match status" value="1"/>
</dbReference>
<dbReference type="GO" id="GO:0005524">
    <property type="term" value="F:ATP binding"/>
    <property type="evidence" value="ECO:0007669"/>
    <property type="project" value="UniProtKB-KW"/>
</dbReference>
<keyword evidence="5 12" id="KW-0347">Helicase</keyword>
<keyword evidence="6" id="KW-0067">ATP-binding</keyword>
<dbReference type="SMART" id="SM00847">
    <property type="entry name" value="HA2"/>
    <property type="match status" value="1"/>
</dbReference>
<dbReference type="InterPro" id="IPR014001">
    <property type="entry name" value="Helicase_ATP-bd"/>
</dbReference>
<evidence type="ECO:0000256" key="1">
    <source>
        <dbReference type="ARBA" id="ARBA00012552"/>
    </source>
</evidence>
<feature type="domain" description="Helicase ATP-binding" evidence="10">
    <location>
        <begin position="426"/>
        <end position="590"/>
    </location>
</feature>
<dbReference type="GO" id="GO:0008380">
    <property type="term" value="P:RNA splicing"/>
    <property type="evidence" value="ECO:0007669"/>
    <property type="project" value="UniProtKB-KW"/>
</dbReference>
<dbReference type="Pfam" id="PF21010">
    <property type="entry name" value="HA2_C"/>
    <property type="match status" value="1"/>
</dbReference>
<dbReference type="SMART" id="SM00487">
    <property type="entry name" value="DEXDc"/>
    <property type="match status" value="1"/>
</dbReference>
<keyword evidence="3" id="KW-0547">Nucleotide-binding</keyword>
<comment type="catalytic activity">
    <reaction evidence="8">
        <text>ATP + H2O = ADP + phosphate + H(+)</text>
        <dbReference type="Rhea" id="RHEA:13065"/>
        <dbReference type="ChEBI" id="CHEBI:15377"/>
        <dbReference type="ChEBI" id="CHEBI:15378"/>
        <dbReference type="ChEBI" id="CHEBI:30616"/>
        <dbReference type="ChEBI" id="CHEBI:43474"/>
        <dbReference type="ChEBI" id="CHEBI:456216"/>
        <dbReference type="EC" id="3.6.4.13"/>
    </reaction>
</comment>
<dbReference type="SMART" id="SM00490">
    <property type="entry name" value="HELICc"/>
    <property type="match status" value="1"/>
</dbReference>
<keyword evidence="4" id="KW-0378">Hydrolase</keyword>
<dbReference type="GO" id="GO:0006397">
    <property type="term" value="P:mRNA processing"/>
    <property type="evidence" value="ECO:0007669"/>
    <property type="project" value="UniProtKB-KW"/>
</dbReference>
<evidence type="ECO:0000256" key="8">
    <source>
        <dbReference type="ARBA" id="ARBA00047984"/>
    </source>
</evidence>
<dbReference type="FunFam" id="3.40.50.300:FF:000594">
    <property type="entry name" value="Pre-mRNA-splicing factor ATP-dependent RNA helicase"/>
    <property type="match status" value="1"/>
</dbReference>
<dbReference type="InterPro" id="IPR011545">
    <property type="entry name" value="DEAD/DEAH_box_helicase_dom"/>
</dbReference>
<dbReference type="GO" id="GO:0003723">
    <property type="term" value="F:RNA binding"/>
    <property type="evidence" value="ECO:0007669"/>
    <property type="project" value="TreeGrafter"/>
</dbReference>
<dbReference type="InterPro" id="IPR027417">
    <property type="entry name" value="P-loop_NTPase"/>
</dbReference>
<proteinExistence type="evidence at transcript level"/>
<keyword evidence="2" id="KW-0507">mRNA processing</keyword>
<dbReference type="Gene3D" id="1.20.120.1080">
    <property type="match status" value="1"/>
</dbReference>
<dbReference type="Pfam" id="PF07717">
    <property type="entry name" value="OB_NTP_bind"/>
    <property type="match status" value="1"/>
</dbReference>
<evidence type="ECO:0000256" key="4">
    <source>
        <dbReference type="ARBA" id="ARBA00022801"/>
    </source>
</evidence>
<dbReference type="PANTHER" id="PTHR18934">
    <property type="entry name" value="ATP-DEPENDENT RNA HELICASE"/>
    <property type="match status" value="1"/>
</dbReference>
<evidence type="ECO:0000256" key="7">
    <source>
        <dbReference type="ARBA" id="ARBA00023187"/>
    </source>
</evidence>
<name>A0A6A7G1D3_9CRUS</name>
<evidence type="ECO:0000259" key="10">
    <source>
        <dbReference type="PROSITE" id="PS51192"/>
    </source>
</evidence>
<dbReference type="GO" id="GO:0003724">
    <property type="term" value="F:RNA helicase activity"/>
    <property type="evidence" value="ECO:0007669"/>
    <property type="project" value="UniProtKB-EC"/>
</dbReference>
<evidence type="ECO:0000259" key="11">
    <source>
        <dbReference type="PROSITE" id="PS51194"/>
    </source>
</evidence>
<evidence type="ECO:0000256" key="5">
    <source>
        <dbReference type="ARBA" id="ARBA00022806"/>
    </source>
</evidence>
<dbReference type="FunFam" id="3.40.50.300:FF:000007">
    <property type="entry name" value="Pre-mRNA-splicing factor ATP-dependent RNA helicase"/>
    <property type="match status" value="1"/>
</dbReference>
<protein>
    <recommendedName>
        <fullName evidence="1">RNA helicase</fullName>
        <ecNumber evidence="1">3.6.4.13</ecNumber>
    </recommendedName>
</protein>
<accession>A0A6A7G1D3</accession>
<keyword evidence="9" id="KW-0175">Coiled coil</keyword>
<dbReference type="Pfam" id="PF00271">
    <property type="entry name" value="Helicase_C"/>
    <property type="match status" value="1"/>
</dbReference>
<dbReference type="GO" id="GO:0071013">
    <property type="term" value="C:catalytic step 2 spliceosome"/>
    <property type="evidence" value="ECO:0007669"/>
    <property type="project" value="TreeGrafter"/>
</dbReference>
<keyword evidence="7" id="KW-0508">mRNA splicing</keyword>
<dbReference type="PANTHER" id="PTHR18934:SF83">
    <property type="entry name" value="PRE-MRNA-SPLICING FACTOR ATP-DEPENDENT RNA HELICASE DHX16"/>
    <property type="match status" value="1"/>
</dbReference>
<dbReference type="InterPro" id="IPR048333">
    <property type="entry name" value="HA2_WH"/>
</dbReference>
<dbReference type="InterPro" id="IPR011709">
    <property type="entry name" value="DEAD-box_helicase_OB_fold"/>
</dbReference>
<dbReference type="SUPFAM" id="SSF52540">
    <property type="entry name" value="P-loop containing nucleoside triphosphate hydrolases"/>
    <property type="match status" value="1"/>
</dbReference>